<feature type="compositionally biased region" description="Basic and acidic residues" evidence="1">
    <location>
        <begin position="329"/>
        <end position="338"/>
    </location>
</feature>
<comment type="caution">
    <text evidence="5">The sequence shown here is derived from an EMBL/GenBank/DDBJ whole genome shotgun (WGS) entry which is preliminary data.</text>
</comment>
<evidence type="ECO:0000256" key="2">
    <source>
        <dbReference type="SAM" id="Phobius"/>
    </source>
</evidence>
<evidence type="ECO:0000259" key="3">
    <source>
        <dbReference type="Pfam" id="PF13828"/>
    </source>
</evidence>
<dbReference type="Proteomes" id="UP001152519">
    <property type="component" value="Unassembled WGS sequence"/>
</dbReference>
<keyword evidence="2" id="KW-1133">Transmembrane helix</keyword>
<evidence type="ECO:0000259" key="4">
    <source>
        <dbReference type="Pfam" id="PF13845"/>
    </source>
</evidence>
<dbReference type="EMBL" id="CAJSLV010000053">
    <property type="protein sequence ID" value="CAG6394058.1"/>
    <property type="molecule type" value="Genomic_DNA"/>
</dbReference>
<dbReference type="RefSeq" id="WP_251490108.1">
    <property type="nucleotide sequence ID" value="NZ_CAJSLV010000053.1"/>
</dbReference>
<accession>A0A9W4DQ45</accession>
<protein>
    <submittedName>
        <fullName evidence="5">Septum formation</fullName>
    </submittedName>
</protein>
<feature type="transmembrane region" description="Helical" evidence="2">
    <location>
        <begin position="156"/>
        <end position="180"/>
    </location>
</feature>
<evidence type="ECO:0000313" key="6">
    <source>
        <dbReference type="Proteomes" id="UP001152519"/>
    </source>
</evidence>
<dbReference type="AlphaFoldDB" id="A0A9W4DQ45"/>
<sequence>MDIPPPPPPPPSPDGVPPPGQPPYQDNPPYQPPSYPQPANPYAQPQQPANPYAQQPEQNPYAQQPQPEQNPYAAPGPYGTPYPGAQPQQPGYGYPPPAGTAMYPGQQGWYAQERTTNGMSIAALVVGLLPCIPFLGLIFGLVGLKQVKRRGERGKGMAVAGITLSSVWTLGLAALIVLAATGVLDDGNTQVVDLKAGQCFNTVDAKLSDFGSDKDTRSTTVDVVDCADAHDAEAFAVYEIQSGSDDPYPGVDGVTQDAQTNCVKYGRTYLDGKVPPSSDKLYFYLPPAANWAKHERSVICFFGSPDGRVTGTVKSGGSPAQDSGGTDESDGKDSGVGV</sequence>
<dbReference type="InterPro" id="IPR026004">
    <property type="entry name" value="Septum_form"/>
</dbReference>
<dbReference type="Pfam" id="PF13828">
    <property type="entry name" value="DUF4190"/>
    <property type="match status" value="1"/>
</dbReference>
<feature type="domain" description="DUF4190" evidence="3">
    <location>
        <begin position="119"/>
        <end position="173"/>
    </location>
</feature>
<reference evidence="5" key="1">
    <citation type="submission" date="2021-05" db="EMBL/GenBank/DDBJ databases">
        <authorList>
            <person name="Arsene-Ploetze F."/>
        </authorList>
    </citation>
    <scope>NUCLEOTIDE SEQUENCE</scope>
    <source>
        <strain evidence="5">DSM 42138</strain>
    </source>
</reference>
<keyword evidence="6" id="KW-1185">Reference proteome</keyword>
<keyword evidence="2" id="KW-0812">Transmembrane</keyword>
<dbReference type="Pfam" id="PF13845">
    <property type="entry name" value="Septum_form"/>
    <property type="match status" value="1"/>
</dbReference>
<feature type="domain" description="Septum formation-related" evidence="4">
    <location>
        <begin position="211"/>
        <end position="300"/>
    </location>
</feature>
<feature type="compositionally biased region" description="Low complexity" evidence="1">
    <location>
        <begin position="40"/>
        <end position="92"/>
    </location>
</feature>
<keyword evidence="2" id="KW-0472">Membrane</keyword>
<feature type="compositionally biased region" description="Polar residues" evidence="1">
    <location>
        <begin position="312"/>
        <end position="324"/>
    </location>
</feature>
<feature type="transmembrane region" description="Helical" evidence="2">
    <location>
        <begin position="121"/>
        <end position="144"/>
    </location>
</feature>
<name>A0A9W4DQ45_9ACTN</name>
<dbReference type="InterPro" id="IPR025241">
    <property type="entry name" value="DUF4190"/>
</dbReference>
<gene>
    <name evidence="5" type="ORF">SCOCK_240010</name>
</gene>
<feature type="region of interest" description="Disordered" evidence="1">
    <location>
        <begin position="311"/>
        <end position="338"/>
    </location>
</feature>
<evidence type="ECO:0000313" key="5">
    <source>
        <dbReference type="EMBL" id="CAG6394058.1"/>
    </source>
</evidence>
<feature type="compositionally biased region" description="Pro residues" evidence="1">
    <location>
        <begin position="1"/>
        <end position="39"/>
    </location>
</feature>
<evidence type="ECO:0000256" key="1">
    <source>
        <dbReference type="SAM" id="MobiDB-lite"/>
    </source>
</evidence>
<organism evidence="5 6">
    <name type="scientific">Actinacidiphila cocklensis</name>
    <dbReference type="NCBI Taxonomy" id="887465"/>
    <lineage>
        <taxon>Bacteria</taxon>
        <taxon>Bacillati</taxon>
        <taxon>Actinomycetota</taxon>
        <taxon>Actinomycetes</taxon>
        <taxon>Kitasatosporales</taxon>
        <taxon>Streptomycetaceae</taxon>
        <taxon>Actinacidiphila</taxon>
    </lineage>
</organism>
<feature type="region of interest" description="Disordered" evidence="1">
    <location>
        <begin position="1"/>
        <end position="99"/>
    </location>
</feature>
<proteinExistence type="predicted"/>